<evidence type="ECO:0000256" key="2">
    <source>
        <dbReference type="ARBA" id="ARBA00023315"/>
    </source>
</evidence>
<keyword evidence="1" id="KW-0808">Transferase</keyword>
<reference evidence="5" key="1">
    <citation type="submission" date="2020-02" db="EMBL/GenBank/DDBJ databases">
        <authorList>
            <person name="Meier V. D."/>
        </authorList>
    </citation>
    <scope>NUCLEOTIDE SEQUENCE</scope>
    <source>
        <strain evidence="5">AVDCRST_MAG42</strain>
    </source>
</reference>
<evidence type="ECO:0000256" key="1">
    <source>
        <dbReference type="ARBA" id="ARBA00022679"/>
    </source>
</evidence>
<dbReference type="SUPFAM" id="SSF55729">
    <property type="entry name" value="Acyl-CoA N-acyltransferases (Nat)"/>
    <property type="match status" value="1"/>
</dbReference>
<organism evidence="5">
    <name type="scientific">uncultured Chthoniobacterales bacterium</name>
    <dbReference type="NCBI Taxonomy" id="1836801"/>
    <lineage>
        <taxon>Bacteria</taxon>
        <taxon>Pseudomonadati</taxon>
        <taxon>Verrucomicrobiota</taxon>
        <taxon>Spartobacteria</taxon>
        <taxon>Chthoniobacterales</taxon>
        <taxon>environmental samples</taxon>
    </lineage>
</organism>
<name>A0A6J4HN38_9BACT</name>
<keyword evidence="2" id="KW-0012">Acyltransferase</keyword>
<dbReference type="Gene3D" id="3.40.630.30">
    <property type="match status" value="1"/>
</dbReference>
<dbReference type="InterPro" id="IPR000182">
    <property type="entry name" value="GNAT_dom"/>
</dbReference>
<gene>
    <name evidence="5" type="ORF">AVDCRST_MAG42-980</name>
</gene>
<proteinExistence type="predicted"/>
<feature type="region of interest" description="Disordered" evidence="3">
    <location>
        <begin position="1"/>
        <end position="20"/>
    </location>
</feature>
<dbReference type="CDD" id="cd04301">
    <property type="entry name" value="NAT_SF"/>
    <property type="match status" value="1"/>
</dbReference>
<dbReference type="PANTHER" id="PTHR43877">
    <property type="entry name" value="AMINOALKYLPHOSPHONATE N-ACETYLTRANSFERASE-RELATED-RELATED"/>
    <property type="match status" value="1"/>
</dbReference>
<dbReference type="EMBL" id="CADCTA010000049">
    <property type="protein sequence ID" value="CAA9228394.1"/>
    <property type="molecule type" value="Genomic_DNA"/>
</dbReference>
<protein>
    <recommendedName>
        <fullName evidence="4">N-acetyltransferase domain-containing protein</fullName>
    </recommendedName>
</protein>
<evidence type="ECO:0000256" key="3">
    <source>
        <dbReference type="SAM" id="MobiDB-lite"/>
    </source>
</evidence>
<dbReference type="AlphaFoldDB" id="A0A6J4HN38"/>
<dbReference type="Pfam" id="PF00583">
    <property type="entry name" value="Acetyltransf_1"/>
    <property type="match status" value="1"/>
</dbReference>
<evidence type="ECO:0000313" key="5">
    <source>
        <dbReference type="EMBL" id="CAA9228394.1"/>
    </source>
</evidence>
<dbReference type="InterPro" id="IPR050832">
    <property type="entry name" value="Bact_Acetyltransf"/>
</dbReference>
<feature type="domain" description="N-acetyltransferase" evidence="4">
    <location>
        <begin position="16"/>
        <end position="159"/>
    </location>
</feature>
<dbReference type="PROSITE" id="PS51186">
    <property type="entry name" value="GNAT"/>
    <property type="match status" value="1"/>
</dbReference>
<dbReference type="InterPro" id="IPR016181">
    <property type="entry name" value="Acyl_CoA_acyltransferase"/>
</dbReference>
<evidence type="ECO:0000259" key="4">
    <source>
        <dbReference type="PROSITE" id="PS51186"/>
    </source>
</evidence>
<accession>A0A6J4HN38</accession>
<dbReference type="GO" id="GO:0016747">
    <property type="term" value="F:acyltransferase activity, transferring groups other than amino-acyl groups"/>
    <property type="evidence" value="ECO:0007669"/>
    <property type="project" value="InterPro"/>
</dbReference>
<sequence length="159" mass="18127">MSEREKQRIGSSEPQIELRSPVQPHEWEQYFDLRWRVLRAPWDQPRGSERDDHEAASSHLALWDQGGRPVAVGRIHLNSPVEAQVRYMAVEPQFARGGLGGRILVGLEARARELGAKRVVLNSRELACRFYQQHGYAVCGPAETMFGQIPHARMMKELS</sequence>